<comment type="caution">
    <text evidence="2">The sequence shown here is derived from an EMBL/GenBank/DDBJ whole genome shotgun (WGS) entry which is preliminary data.</text>
</comment>
<feature type="compositionally biased region" description="Low complexity" evidence="1">
    <location>
        <begin position="111"/>
        <end position="140"/>
    </location>
</feature>
<feature type="compositionally biased region" description="Pro residues" evidence="1">
    <location>
        <begin position="1"/>
        <end position="18"/>
    </location>
</feature>
<evidence type="ECO:0000313" key="3">
    <source>
        <dbReference type="Proteomes" id="UP001575652"/>
    </source>
</evidence>
<evidence type="ECO:0000256" key="1">
    <source>
        <dbReference type="SAM" id="MobiDB-lite"/>
    </source>
</evidence>
<accession>A0ABV4UK76</accession>
<keyword evidence="3" id="KW-1185">Reference proteome</keyword>
<evidence type="ECO:0000313" key="2">
    <source>
        <dbReference type="EMBL" id="MFB0833747.1"/>
    </source>
</evidence>
<sequence length="318" mass="32860">MSSRFNPPPNWPAPPAGWTPPAGWQPDPSWGPAPEGWPLWVEDSYGAPAASGYGHIPPQGQGYGAAQPQAFASVGTLEPPKKKKVWPAVVGGIIVLSLLGSCMGGNDDEPAASTPTATATEPAKTTEKAAAAAVTQPAETVEAEETAAEETTAAPVEPAAAEAPSVGPKAQQAFLAGIAKSAAAYSDASTELKRTKVVTDRDKAACAATGGKFNGWEGEITTIGSNNDGHAHITVKVGDDVELATWNNALSDIGDDTLIQSGTKLWEKLLEMEEGATVLVSGEFVDGDNTCVETSNLTETFNAASPDFVTRFTDVTVK</sequence>
<protein>
    <submittedName>
        <fullName evidence="2">Uncharacterized protein</fullName>
    </submittedName>
</protein>
<reference evidence="2 3" key="1">
    <citation type="submission" date="2024-09" db="EMBL/GenBank/DDBJ databases">
        <authorList>
            <person name="Salinas-Garcia M.A."/>
            <person name="Prieme A."/>
        </authorList>
    </citation>
    <scope>NUCLEOTIDE SEQUENCE [LARGE SCALE GENOMIC DNA]</scope>
    <source>
        <strain evidence="2 3">DSM 21081</strain>
    </source>
</reference>
<dbReference type="EMBL" id="JBHDLJ010000002">
    <property type="protein sequence ID" value="MFB0833747.1"/>
    <property type="molecule type" value="Genomic_DNA"/>
</dbReference>
<dbReference type="RefSeq" id="WP_373970907.1">
    <property type="nucleotide sequence ID" value="NZ_JBHDLJ010000002.1"/>
</dbReference>
<dbReference type="Proteomes" id="UP001575652">
    <property type="component" value="Unassembled WGS sequence"/>
</dbReference>
<feature type="region of interest" description="Disordered" evidence="1">
    <location>
        <begin position="107"/>
        <end position="165"/>
    </location>
</feature>
<gene>
    <name evidence="2" type="ORF">ACETWP_04030</name>
</gene>
<proteinExistence type="predicted"/>
<organism evidence="2 3">
    <name type="scientific">Arthrobacter halodurans</name>
    <dbReference type="NCBI Taxonomy" id="516699"/>
    <lineage>
        <taxon>Bacteria</taxon>
        <taxon>Bacillati</taxon>
        <taxon>Actinomycetota</taxon>
        <taxon>Actinomycetes</taxon>
        <taxon>Micrococcales</taxon>
        <taxon>Micrococcaceae</taxon>
        <taxon>Arthrobacter</taxon>
    </lineage>
</organism>
<feature type="compositionally biased region" description="Low complexity" evidence="1">
    <location>
        <begin position="149"/>
        <end position="164"/>
    </location>
</feature>
<name>A0ABV4UK76_9MICC</name>
<feature type="region of interest" description="Disordered" evidence="1">
    <location>
        <begin position="1"/>
        <end position="44"/>
    </location>
</feature>